<comment type="subcellular location">
    <subcellularLocation>
        <location evidence="1">Cell envelope</location>
    </subcellularLocation>
</comment>
<dbReference type="SUPFAM" id="SSF53822">
    <property type="entry name" value="Periplasmic binding protein-like I"/>
    <property type="match status" value="1"/>
</dbReference>
<comment type="caution">
    <text evidence="5">The sequence shown here is derived from an EMBL/GenBank/DDBJ whole genome shotgun (WGS) entry which is preliminary data.</text>
</comment>
<protein>
    <submittedName>
        <fullName evidence="5">ABC transporter substrate-binding protein</fullName>
    </submittedName>
</protein>
<feature type="domain" description="Periplasmic binding protein" evidence="4">
    <location>
        <begin position="38"/>
        <end position="299"/>
    </location>
</feature>
<gene>
    <name evidence="5" type="ORF">GBB04_05030</name>
</gene>
<organism evidence="5 6">
    <name type="scientific">Bifidobacterium dentium</name>
    <dbReference type="NCBI Taxonomy" id="1689"/>
    <lineage>
        <taxon>Bacteria</taxon>
        <taxon>Bacillati</taxon>
        <taxon>Actinomycetota</taxon>
        <taxon>Actinomycetes</taxon>
        <taxon>Bifidobacteriales</taxon>
        <taxon>Bifidobacteriaceae</taxon>
        <taxon>Bifidobacterium</taxon>
    </lineage>
</organism>
<sequence length="327" mass="34528">MKKSKYIALAAVAAFTVAPLSACGAGQSNGSESKNYEIAMVAKGFSQSFWVSVHQGADDAAAKYGATVTFNGPDNDSQVDKQADMVQNAINKSPDAVAIAPLDEAALTPAVQSAKSASIPLFAFDTAFETNADAITSTVKTSNREVGKVAAENLIALLNGKGKYAVIAHSQTDATSTERRDGFLDYMKKNAPDMEMVGEVQYSNADQAKAQDIASAILQANPDLDAIFATNEATVVGAATPVESALKSGHKVLLVGVDSGKAQQQYIRDGVISGSVSQNPYQIGYKTIENAVKSLNGEKIDKVIDSGCFWYNADNIDDDDVQQAMYE</sequence>
<dbReference type="InterPro" id="IPR025997">
    <property type="entry name" value="SBP_2_dom"/>
</dbReference>
<evidence type="ECO:0000313" key="5">
    <source>
        <dbReference type="EMBL" id="KAB7461445.1"/>
    </source>
</evidence>
<evidence type="ECO:0000256" key="1">
    <source>
        <dbReference type="ARBA" id="ARBA00004196"/>
    </source>
</evidence>
<keyword evidence="3" id="KW-0732">Signal</keyword>
<reference evidence="5 6" key="1">
    <citation type="journal article" date="2019" name="Nat. Med.">
        <title>A library of human gut bacterial isolates paired with longitudinal multiomics data enables mechanistic microbiome research.</title>
        <authorList>
            <person name="Poyet M."/>
            <person name="Groussin M."/>
            <person name="Gibbons S.M."/>
            <person name="Avila-Pacheco J."/>
            <person name="Jiang X."/>
            <person name="Kearney S.M."/>
            <person name="Perrotta A.R."/>
            <person name="Berdy B."/>
            <person name="Zhao S."/>
            <person name="Lieberman T.D."/>
            <person name="Swanson P.K."/>
            <person name="Smith M."/>
            <person name="Roesemann S."/>
            <person name="Alexander J.E."/>
            <person name="Rich S.A."/>
            <person name="Livny J."/>
            <person name="Vlamakis H."/>
            <person name="Clish C."/>
            <person name="Bullock K."/>
            <person name="Deik A."/>
            <person name="Scott J."/>
            <person name="Pierce K.A."/>
            <person name="Xavier R.J."/>
            <person name="Alm E.J."/>
        </authorList>
    </citation>
    <scope>NUCLEOTIDE SEQUENCE [LARGE SCALE GENOMIC DNA]</scope>
    <source>
        <strain evidence="5 6">BIOML-A2</strain>
    </source>
</reference>
<evidence type="ECO:0000313" key="6">
    <source>
        <dbReference type="Proteomes" id="UP000429211"/>
    </source>
</evidence>
<evidence type="ECO:0000256" key="3">
    <source>
        <dbReference type="ARBA" id="ARBA00022729"/>
    </source>
</evidence>
<dbReference type="GO" id="GO:0030313">
    <property type="term" value="C:cell envelope"/>
    <property type="evidence" value="ECO:0007669"/>
    <property type="project" value="UniProtKB-SubCell"/>
</dbReference>
<dbReference type="AlphaFoldDB" id="A0A1V8Q638"/>
<evidence type="ECO:0000259" key="4">
    <source>
        <dbReference type="Pfam" id="PF13407"/>
    </source>
</evidence>
<dbReference type="InterPro" id="IPR028082">
    <property type="entry name" value="Peripla_BP_I"/>
</dbReference>
<dbReference type="Proteomes" id="UP000429211">
    <property type="component" value="Unassembled WGS sequence"/>
</dbReference>
<dbReference type="OMA" id="QSGNWEI"/>
<dbReference type="PANTHER" id="PTHR46847">
    <property type="entry name" value="D-ALLOSE-BINDING PERIPLASMIC PROTEIN-RELATED"/>
    <property type="match status" value="1"/>
</dbReference>
<dbReference type="Pfam" id="PF13407">
    <property type="entry name" value="Peripla_BP_4"/>
    <property type="match status" value="1"/>
</dbReference>
<dbReference type="GO" id="GO:0030246">
    <property type="term" value="F:carbohydrate binding"/>
    <property type="evidence" value="ECO:0007669"/>
    <property type="project" value="UniProtKB-ARBA"/>
</dbReference>
<evidence type="ECO:0000256" key="2">
    <source>
        <dbReference type="ARBA" id="ARBA00007639"/>
    </source>
</evidence>
<accession>A0A1V8Q638</accession>
<dbReference type="Gene3D" id="3.40.50.2300">
    <property type="match status" value="2"/>
</dbReference>
<dbReference type="CDD" id="cd20005">
    <property type="entry name" value="PBP1_ABC_sugar_binding-like"/>
    <property type="match status" value="1"/>
</dbReference>
<dbReference type="PANTHER" id="PTHR46847:SF1">
    <property type="entry name" value="D-ALLOSE-BINDING PERIPLASMIC PROTEIN-RELATED"/>
    <property type="match status" value="1"/>
</dbReference>
<dbReference type="RefSeq" id="WP_003838378.1">
    <property type="nucleotide sequence ID" value="NZ_CABKPB010000001.1"/>
</dbReference>
<name>A0A1V8Q638_9BIFI</name>
<comment type="similarity">
    <text evidence="2">Belongs to the bacterial solute-binding protein 2 family.</text>
</comment>
<proteinExistence type="inferred from homology"/>
<dbReference type="EMBL" id="WDPD01000004">
    <property type="protein sequence ID" value="KAB7461445.1"/>
    <property type="molecule type" value="Genomic_DNA"/>
</dbReference>